<proteinExistence type="predicted"/>
<dbReference type="KEGG" id="pson:JI735_06060"/>
<dbReference type="AlphaFoldDB" id="A0A974PEY8"/>
<dbReference type="Proteomes" id="UP000595841">
    <property type="component" value="Chromosome"/>
</dbReference>
<evidence type="ECO:0000313" key="2">
    <source>
        <dbReference type="Proteomes" id="UP000595841"/>
    </source>
</evidence>
<dbReference type="Gene3D" id="3.40.50.12580">
    <property type="match status" value="1"/>
</dbReference>
<name>A0A974PEY8_9BACL</name>
<evidence type="ECO:0000313" key="1">
    <source>
        <dbReference type="EMBL" id="QQZ62198.1"/>
    </source>
</evidence>
<sequence length="467" mass="52857">MAKLSNPSNAVSDCLAATEAILFQVSQENPTPKKTIDLLQSIHSSFTALKGLAYIEKSSIIPIDKQLSALKISFEEEIQVKLNVVFFPYKASMWDSLETIYKTAAKDEDCVAHVVPIPYYKLSKDEAIPTYEGELFPTDIPITHYNDYILEEEQPDIVFLHNIYDEYNTLTRVHEQFFTSNLRNYTEMLVYVPYHISSFVAPKADTHSLAYDIPTVENVDKIVLVGDYLKKAAIHDGIPSEKLLVLGSPKLDAIVNAMGKDIPLPNGWAERVEGKTVYLINTGCMFFAGIPFEALERLVDFLSIPKIDDQSVVIWRPHPLTKISIMKYAPYLLDYYVNLTEKYIKGKDKLYSGVILDEAEDYIPALKVADVLISSDGSLLRSYLLTGKKVLFWDEKEPKGSLLPPDVFYYAFDRSEPWYELVKKFPTGYDPLAKNRINIAANVYANADGTSGEKVFASIKECLFQRE</sequence>
<keyword evidence="2" id="KW-1185">Reference proteome</keyword>
<reference evidence="1 2" key="1">
    <citation type="submission" date="2021-01" db="EMBL/GenBank/DDBJ databases">
        <title>Whole genome sequence of Paenibacillus sonchi LMG 24727 for comparative genomics.</title>
        <authorList>
            <person name="Lee G."/>
            <person name="Kim M.-J."/>
            <person name="Lim K."/>
            <person name="Shin J.-H."/>
        </authorList>
    </citation>
    <scope>NUCLEOTIDE SEQUENCE [LARGE SCALE GENOMIC DNA]</scope>
    <source>
        <strain evidence="1 2">LMG 24727</strain>
    </source>
</reference>
<gene>
    <name evidence="1" type="ORF">JI735_06060</name>
</gene>
<organism evidence="1 2">
    <name type="scientific">Paenibacillus sonchi</name>
    <dbReference type="NCBI Taxonomy" id="373687"/>
    <lineage>
        <taxon>Bacteria</taxon>
        <taxon>Bacillati</taxon>
        <taxon>Bacillota</taxon>
        <taxon>Bacilli</taxon>
        <taxon>Bacillales</taxon>
        <taxon>Paenibacillaceae</taxon>
        <taxon>Paenibacillus</taxon>
        <taxon>Paenibacillus sonchi group</taxon>
    </lineage>
</organism>
<dbReference type="EMBL" id="CP068595">
    <property type="protein sequence ID" value="QQZ62198.1"/>
    <property type="molecule type" value="Genomic_DNA"/>
</dbReference>
<dbReference type="SUPFAM" id="SSF53756">
    <property type="entry name" value="UDP-Glycosyltransferase/glycogen phosphorylase"/>
    <property type="match status" value="1"/>
</dbReference>
<accession>A0A974PEY8</accession>
<dbReference type="InterPro" id="IPR043148">
    <property type="entry name" value="TagF_C"/>
</dbReference>
<protein>
    <submittedName>
        <fullName evidence="1">Uncharacterized protein</fullName>
    </submittedName>
</protein>